<proteinExistence type="predicted"/>
<comment type="caution">
    <text evidence="2">The sequence shown here is derived from an EMBL/GenBank/DDBJ whole genome shotgun (WGS) entry which is preliminary data.</text>
</comment>
<feature type="transmembrane region" description="Helical" evidence="1">
    <location>
        <begin position="9"/>
        <end position="26"/>
    </location>
</feature>
<dbReference type="EMBL" id="BARU01035449">
    <property type="protein sequence ID" value="GAH80728.1"/>
    <property type="molecule type" value="Genomic_DNA"/>
</dbReference>
<gene>
    <name evidence="2" type="ORF">S03H2_55492</name>
</gene>
<accession>X1KF90</accession>
<dbReference type="AlphaFoldDB" id="X1KF90"/>
<keyword evidence="1" id="KW-0812">Transmembrane</keyword>
<keyword evidence="1" id="KW-0472">Membrane</keyword>
<keyword evidence="1" id="KW-1133">Transmembrane helix</keyword>
<evidence type="ECO:0000256" key="1">
    <source>
        <dbReference type="SAM" id="Phobius"/>
    </source>
</evidence>
<protein>
    <submittedName>
        <fullName evidence="2">Uncharacterized protein</fullName>
    </submittedName>
</protein>
<sequence>MSLTSSKCFWYAVLYAYLGLGTGYWIRRAFESLKSKGEKTS</sequence>
<reference evidence="2" key="1">
    <citation type="journal article" date="2014" name="Front. Microbiol.">
        <title>High frequency of phylogenetically diverse reductive dehalogenase-homologous genes in deep subseafloor sedimentary metagenomes.</title>
        <authorList>
            <person name="Kawai M."/>
            <person name="Futagami T."/>
            <person name="Toyoda A."/>
            <person name="Takaki Y."/>
            <person name="Nishi S."/>
            <person name="Hori S."/>
            <person name="Arai W."/>
            <person name="Tsubouchi T."/>
            <person name="Morono Y."/>
            <person name="Uchiyama I."/>
            <person name="Ito T."/>
            <person name="Fujiyama A."/>
            <person name="Inagaki F."/>
            <person name="Takami H."/>
        </authorList>
    </citation>
    <scope>NUCLEOTIDE SEQUENCE</scope>
    <source>
        <strain evidence="2">Expedition CK06-06</strain>
    </source>
</reference>
<name>X1KF90_9ZZZZ</name>
<organism evidence="2">
    <name type="scientific">marine sediment metagenome</name>
    <dbReference type="NCBI Taxonomy" id="412755"/>
    <lineage>
        <taxon>unclassified sequences</taxon>
        <taxon>metagenomes</taxon>
        <taxon>ecological metagenomes</taxon>
    </lineage>
</organism>
<evidence type="ECO:0000313" key="2">
    <source>
        <dbReference type="EMBL" id="GAH80728.1"/>
    </source>
</evidence>